<evidence type="ECO:0000256" key="4">
    <source>
        <dbReference type="ARBA" id="ARBA00023136"/>
    </source>
</evidence>
<feature type="transmembrane region" description="Helical" evidence="6">
    <location>
        <begin position="415"/>
        <end position="434"/>
    </location>
</feature>
<protein>
    <submittedName>
        <fullName evidence="8">Putative integral membrane transporter</fullName>
    </submittedName>
</protein>
<comment type="caution">
    <text evidence="8">The sequence shown here is derived from an EMBL/GenBank/DDBJ whole genome shotgun (WGS) entry which is preliminary data.</text>
</comment>
<feature type="region of interest" description="Disordered" evidence="5">
    <location>
        <begin position="490"/>
        <end position="539"/>
    </location>
</feature>
<dbReference type="InterPro" id="IPR050327">
    <property type="entry name" value="Proton-linked_MCT"/>
</dbReference>
<feature type="transmembrane region" description="Helical" evidence="6">
    <location>
        <begin position="283"/>
        <end position="304"/>
    </location>
</feature>
<organism evidence="8 9">
    <name type="scientific">Streptomyces sparsogenes DSM 40356</name>
    <dbReference type="NCBI Taxonomy" id="1331668"/>
    <lineage>
        <taxon>Bacteria</taxon>
        <taxon>Bacillati</taxon>
        <taxon>Actinomycetota</taxon>
        <taxon>Actinomycetes</taxon>
        <taxon>Kitasatosporales</taxon>
        <taxon>Streptomycetaceae</taxon>
        <taxon>Streptomyces</taxon>
    </lineage>
</organism>
<feature type="transmembrane region" description="Helical" evidence="6">
    <location>
        <begin position="245"/>
        <end position="263"/>
    </location>
</feature>
<evidence type="ECO:0000313" key="8">
    <source>
        <dbReference type="EMBL" id="OMI41283.1"/>
    </source>
</evidence>
<evidence type="ECO:0000256" key="2">
    <source>
        <dbReference type="ARBA" id="ARBA00022692"/>
    </source>
</evidence>
<dbReference type="InterPro" id="IPR020846">
    <property type="entry name" value="MFS_dom"/>
</dbReference>
<dbReference type="Pfam" id="PF07690">
    <property type="entry name" value="MFS_1"/>
    <property type="match status" value="1"/>
</dbReference>
<dbReference type="PROSITE" id="PS50850">
    <property type="entry name" value="MFS"/>
    <property type="match status" value="1"/>
</dbReference>
<feature type="transmembrane region" description="Helical" evidence="6">
    <location>
        <begin position="150"/>
        <end position="172"/>
    </location>
</feature>
<accession>A0A1R1SSP9</accession>
<dbReference type="AlphaFoldDB" id="A0A1R1SSP9"/>
<feature type="transmembrane region" description="Helical" evidence="6">
    <location>
        <begin position="316"/>
        <end position="335"/>
    </location>
</feature>
<evidence type="ECO:0000256" key="5">
    <source>
        <dbReference type="SAM" id="MobiDB-lite"/>
    </source>
</evidence>
<feature type="domain" description="Major facilitator superfamily (MFS) profile" evidence="7">
    <location>
        <begin position="1"/>
        <end position="434"/>
    </location>
</feature>
<evidence type="ECO:0000256" key="1">
    <source>
        <dbReference type="ARBA" id="ARBA00004651"/>
    </source>
</evidence>
<comment type="subcellular location">
    <subcellularLocation>
        <location evidence="1">Cell membrane</location>
        <topology evidence="1">Multi-pass membrane protein</topology>
    </subcellularLocation>
</comment>
<evidence type="ECO:0000256" key="3">
    <source>
        <dbReference type="ARBA" id="ARBA00022989"/>
    </source>
</evidence>
<keyword evidence="9" id="KW-1185">Reference proteome</keyword>
<proteinExistence type="predicted"/>
<sequence>MPSTPRPGLLDRSRSLAPPGWSRWLVPPAALSVHLAIGQAYAWSVFKPPLESSLDLSGTASALPFQLGIVMLGLSAAFGGTLVERNGPRWAMFVSLVCFSSGFLIAALGAATRQYWLVVLGYGFVGGIGLGIGYISPVSTLMKWFPDRPGMATGIAIMGFGGGALIASPWSTRLLEAFGTDSSGIASTFLVHGLTYAAFMTLGVLLVRVPPDGWRPAGWVPATAPARLISTADVSARNAIRTPQFWCLWVVLCMNVTAGIGILEKAAPMISDYFADTSTPVTASAAAGFVALLSAANMTGRLVWSSASDLIGRKNMYRIYLGGGALMYLAIARLGDSSKPLFVVCALVILSFYGGGFATVPAYLKDLFGTYQVGAIHGRLLTAWSLAGVLGPFIVNKVADHQKEAGHTGPGLYSLSMSIMIGLLVVGFLANELIRPVHPRFHEPAGDPVGIAEAAPPRREPTDEEPHGAGRRRLGLGRAALRVRGLRARTQGQPALHRLSRELRRPARSHTTGGSQAAAPAVRKCRTGASSSRRRARGRPWSLPWRASLSELTSRFQL</sequence>
<dbReference type="Gene3D" id="1.20.1250.20">
    <property type="entry name" value="MFS general substrate transporter like domains"/>
    <property type="match status" value="2"/>
</dbReference>
<dbReference type="PANTHER" id="PTHR11360:SF317">
    <property type="entry name" value="MAJOR FACILITATOR SUPERFAMILY (MFS) PROFILE DOMAIN-CONTAINING PROTEIN-RELATED"/>
    <property type="match status" value="1"/>
</dbReference>
<dbReference type="PANTHER" id="PTHR11360">
    <property type="entry name" value="MONOCARBOXYLATE TRANSPORTER"/>
    <property type="match status" value="1"/>
</dbReference>
<feature type="transmembrane region" description="Helical" evidence="6">
    <location>
        <begin position="90"/>
        <end position="109"/>
    </location>
</feature>
<feature type="transmembrane region" description="Helical" evidence="6">
    <location>
        <begin position="115"/>
        <end position="138"/>
    </location>
</feature>
<feature type="transmembrane region" description="Helical" evidence="6">
    <location>
        <begin position="63"/>
        <end position="83"/>
    </location>
</feature>
<evidence type="ECO:0000313" key="9">
    <source>
        <dbReference type="Proteomes" id="UP000186168"/>
    </source>
</evidence>
<keyword evidence="3 6" id="KW-1133">Transmembrane helix</keyword>
<keyword evidence="4 6" id="KW-0472">Membrane</keyword>
<dbReference type="EMBL" id="ASQP01000026">
    <property type="protein sequence ID" value="OMI41283.1"/>
    <property type="molecule type" value="Genomic_DNA"/>
</dbReference>
<dbReference type="Proteomes" id="UP000186168">
    <property type="component" value="Unassembled WGS sequence"/>
</dbReference>
<feature type="compositionally biased region" description="Basic and acidic residues" evidence="5">
    <location>
        <begin position="456"/>
        <end position="468"/>
    </location>
</feature>
<dbReference type="GO" id="GO:0005886">
    <property type="term" value="C:plasma membrane"/>
    <property type="evidence" value="ECO:0007669"/>
    <property type="project" value="UniProtKB-SubCell"/>
</dbReference>
<evidence type="ECO:0000259" key="7">
    <source>
        <dbReference type="PROSITE" id="PS50850"/>
    </source>
</evidence>
<dbReference type="STRING" id="67365.GCA_001704635_00959"/>
<feature type="transmembrane region" description="Helical" evidence="6">
    <location>
        <begin position="21"/>
        <end position="43"/>
    </location>
</feature>
<feature type="region of interest" description="Disordered" evidence="5">
    <location>
        <begin position="445"/>
        <end position="473"/>
    </location>
</feature>
<gene>
    <name evidence="8" type="ORF">SPAR_01669</name>
</gene>
<name>A0A1R1SSP9_9ACTN</name>
<dbReference type="SUPFAM" id="SSF103473">
    <property type="entry name" value="MFS general substrate transporter"/>
    <property type="match status" value="1"/>
</dbReference>
<dbReference type="InterPro" id="IPR036259">
    <property type="entry name" value="MFS_trans_sf"/>
</dbReference>
<evidence type="ECO:0000256" key="6">
    <source>
        <dbReference type="SAM" id="Phobius"/>
    </source>
</evidence>
<dbReference type="CDD" id="cd17353">
    <property type="entry name" value="MFS_OFA_like"/>
    <property type="match status" value="1"/>
</dbReference>
<dbReference type="GO" id="GO:0022857">
    <property type="term" value="F:transmembrane transporter activity"/>
    <property type="evidence" value="ECO:0007669"/>
    <property type="project" value="InterPro"/>
</dbReference>
<keyword evidence="2 6" id="KW-0812">Transmembrane</keyword>
<feature type="transmembrane region" description="Helical" evidence="6">
    <location>
        <begin position="376"/>
        <end position="395"/>
    </location>
</feature>
<reference evidence="8 9" key="1">
    <citation type="submission" date="2013-05" db="EMBL/GenBank/DDBJ databases">
        <title>Genome sequence of Streptomyces sparsogenes DSM 40356.</title>
        <authorList>
            <person name="Coyne S."/>
            <person name="Seebeck F.P."/>
        </authorList>
    </citation>
    <scope>NUCLEOTIDE SEQUENCE [LARGE SCALE GENOMIC DNA]</scope>
    <source>
        <strain evidence="8 9">DSM 40356</strain>
    </source>
</reference>
<feature type="transmembrane region" description="Helical" evidence="6">
    <location>
        <begin position="341"/>
        <end position="364"/>
    </location>
</feature>
<feature type="transmembrane region" description="Helical" evidence="6">
    <location>
        <begin position="184"/>
        <end position="207"/>
    </location>
</feature>
<dbReference type="InterPro" id="IPR011701">
    <property type="entry name" value="MFS"/>
</dbReference>